<accession>A0A2L2DKQ9</accession>
<dbReference type="Proteomes" id="UP000280369">
    <property type="component" value="Segment"/>
</dbReference>
<dbReference type="EMBL" id="MG602507">
    <property type="protein sequence ID" value="AVG46746.1"/>
    <property type="molecule type" value="Genomic_DNA"/>
</dbReference>
<sequence>MSYKVVPTELLDNIFRNNDKYAFRKLLKSKIYDNDMTYIINYCAEHNNLDFFDILFDELKNMSQNMSFHILNICLRTSNDVLSQYVINQELDTKIYSKLFVEICRDYDIEHIKSLTLLLNHGVDINYNNGHAFLNACNSGYSNVCRFLLDHGLIIDYDNPNIIAGIKIIIKRRNLNIIKLLLEYGFNFSFLNKKSDLCNKNDTDIINILIDQNIDIVNIVKLMSK</sequence>
<organism evidence="1">
    <name type="scientific">Acanthamoeba polyphaga mimivirus</name>
    <name type="common">APMV</name>
    <dbReference type="NCBI Taxonomy" id="212035"/>
    <lineage>
        <taxon>Viruses</taxon>
        <taxon>Varidnaviria</taxon>
        <taxon>Bamfordvirae</taxon>
        <taxon>Nucleocytoviricota</taxon>
        <taxon>Megaviricetes</taxon>
        <taxon>Imitervirales</taxon>
        <taxon>Mimiviridae</taxon>
        <taxon>Megamimivirinae</taxon>
        <taxon>Mimivirus</taxon>
        <taxon>Mimivirus bradfordmassiliense</taxon>
    </lineage>
</organism>
<reference evidence="1" key="1">
    <citation type="journal article" date="2017" name="Front. Microbiol.">
        <title>Genome Characterization of the First Mimiviruses of Lineage C Isolated in Brazil.</title>
        <authorList>
            <person name="Assis F.L."/>
            <person name="Franco-Luiz A.P.M."/>
            <person name="Dos Santos R.N."/>
            <person name="Campos F.S."/>
            <person name="Dornas F.P."/>
            <person name="Borato P.V.M."/>
            <person name="Franco A.C."/>
            <person name="Abrahao J.S."/>
            <person name="Colson P."/>
            <person name="Scola B."/>
        </authorList>
    </citation>
    <scope>NUCLEOTIDE SEQUENCE [LARGE SCALE GENOMIC DNA]</scope>
</reference>
<evidence type="ECO:0000313" key="1">
    <source>
        <dbReference type="EMBL" id="AVG46746.1"/>
    </source>
</evidence>
<dbReference type="SUPFAM" id="SSF48403">
    <property type="entry name" value="Ankyrin repeat"/>
    <property type="match status" value="1"/>
</dbReference>
<proteinExistence type="predicted"/>
<dbReference type="InterPro" id="IPR036770">
    <property type="entry name" value="Ankyrin_rpt-contain_sf"/>
</dbReference>
<dbReference type="Gene3D" id="1.25.40.20">
    <property type="entry name" value="Ankyrin repeat-containing domain"/>
    <property type="match status" value="1"/>
</dbReference>
<protein>
    <submittedName>
        <fullName evidence="1">Ankyrin repeat protein</fullName>
    </submittedName>
</protein>
<organismHost>
    <name type="scientific">Acanthamoeba polyphaga</name>
    <name type="common">Amoeba</name>
    <dbReference type="NCBI Taxonomy" id="5757"/>
</organismHost>
<name>A0A2L2DKQ9_MIMIV</name>